<evidence type="ECO:0000313" key="9">
    <source>
        <dbReference type="Proteomes" id="UP001500984"/>
    </source>
</evidence>
<keyword evidence="9" id="KW-1185">Reference proteome</keyword>
<feature type="transmembrane region" description="Helical" evidence="7">
    <location>
        <begin position="249"/>
        <end position="272"/>
    </location>
</feature>
<dbReference type="EMBL" id="BAAAPZ010000018">
    <property type="protein sequence ID" value="GAA2105147.1"/>
    <property type="molecule type" value="Genomic_DNA"/>
</dbReference>
<evidence type="ECO:0000256" key="5">
    <source>
        <dbReference type="ARBA" id="ARBA00023136"/>
    </source>
</evidence>
<dbReference type="Pfam" id="PF00950">
    <property type="entry name" value="ABC-3"/>
    <property type="match status" value="1"/>
</dbReference>
<dbReference type="Gene3D" id="1.10.3470.10">
    <property type="entry name" value="ABC transporter involved in vitamin B12 uptake, BtuC"/>
    <property type="match status" value="1"/>
</dbReference>
<feature type="transmembrane region" description="Helical" evidence="7">
    <location>
        <begin position="93"/>
        <end position="113"/>
    </location>
</feature>
<comment type="subcellular location">
    <subcellularLocation>
        <location evidence="6">Cell membrane</location>
        <topology evidence="6">Multi-pass membrane protein</topology>
    </subcellularLocation>
    <subcellularLocation>
        <location evidence="1">Membrane</location>
        <topology evidence="1">Multi-pass membrane protein</topology>
    </subcellularLocation>
</comment>
<dbReference type="Proteomes" id="UP001500984">
    <property type="component" value="Unassembled WGS sequence"/>
</dbReference>
<dbReference type="InterPro" id="IPR001626">
    <property type="entry name" value="ABC_TroCD"/>
</dbReference>
<dbReference type="SUPFAM" id="SSF81345">
    <property type="entry name" value="ABC transporter involved in vitamin B12 uptake, BtuC"/>
    <property type="match status" value="1"/>
</dbReference>
<accession>A0ABN2X5F7</accession>
<keyword evidence="3 6" id="KW-0812">Transmembrane</keyword>
<evidence type="ECO:0000256" key="1">
    <source>
        <dbReference type="ARBA" id="ARBA00004141"/>
    </source>
</evidence>
<gene>
    <name evidence="8" type="ORF">GCM10009823_30320</name>
</gene>
<keyword evidence="5 7" id="KW-0472">Membrane</keyword>
<feature type="transmembrane region" description="Helical" evidence="7">
    <location>
        <begin position="57"/>
        <end position="81"/>
    </location>
</feature>
<comment type="caution">
    <text evidence="8">The sequence shown here is derived from an EMBL/GenBank/DDBJ whole genome shotgun (WGS) entry which is preliminary data.</text>
</comment>
<name>A0ABN2X5F7_9MICO</name>
<sequence length="286" mass="29546">MIDLLLEPFAFDFMLRALVVAVASALVCALLSCWLVLIGWSLMGDAVSHAVLPGVVLAYILGVPFAVGAVVFGLLAVLLIGVVRDTSRIREDAVIGIVFTSLFALGIVLVSVTPSHVDLSHILFGNLLGVSRADVVQVSLLAGAVMAALLVKRRDLTLFAFDPVHAHAVGLSPRLLSALLLCLLALTAVAALQAVGVVLVVAMLIIPGAAAHLLTDSFPRMLLLASGISVAAAVLGICVSYWADASSGGTVVLAQSVMFALAYLFGPAHGLIPGMLRARRTTAAAL</sequence>
<evidence type="ECO:0000256" key="7">
    <source>
        <dbReference type="SAM" id="Phobius"/>
    </source>
</evidence>
<feature type="transmembrane region" description="Helical" evidence="7">
    <location>
        <begin position="13"/>
        <end position="37"/>
    </location>
</feature>
<evidence type="ECO:0000256" key="2">
    <source>
        <dbReference type="ARBA" id="ARBA00008034"/>
    </source>
</evidence>
<feature type="transmembrane region" description="Helical" evidence="7">
    <location>
        <begin position="133"/>
        <end position="151"/>
    </location>
</feature>
<evidence type="ECO:0000256" key="6">
    <source>
        <dbReference type="RuleBase" id="RU003943"/>
    </source>
</evidence>
<dbReference type="CDD" id="cd06550">
    <property type="entry name" value="TM_ABC_iron-siderophores_like"/>
    <property type="match status" value="1"/>
</dbReference>
<proteinExistence type="inferred from homology"/>
<dbReference type="PANTHER" id="PTHR30477">
    <property type="entry name" value="ABC-TRANSPORTER METAL-BINDING PROTEIN"/>
    <property type="match status" value="1"/>
</dbReference>
<dbReference type="RefSeq" id="WP_344338223.1">
    <property type="nucleotide sequence ID" value="NZ_BAAAPZ010000018.1"/>
</dbReference>
<comment type="similarity">
    <text evidence="2 6">Belongs to the ABC-3 integral membrane protein family.</text>
</comment>
<protein>
    <submittedName>
        <fullName evidence="8">Metal ABC transporter permease</fullName>
    </submittedName>
</protein>
<evidence type="ECO:0000256" key="4">
    <source>
        <dbReference type="ARBA" id="ARBA00022989"/>
    </source>
</evidence>
<reference evidence="8 9" key="1">
    <citation type="journal article" date="2019" name="Int. J. Syst. Evol. Microbiol.">
        <title>The Global Catalogue of Microorganisms (GCM) 10K type strain sequencing project: providing services to taxonomists for standard genome sequencing and annotation.</title>
        <authorList>
            <consortium name="The Broad Institute Genomics Platform"/>
            <consortium name="The Broad Institute Genome Sequencing Center for Infectious Disease"/>
            <person name="Wu L."/>
            <person name="Ma J."/>
        </authorList>
    </citation>
    <scope>NUCLEOTIDE SEQUENCE [LARGE SCALE GENOMIC DNA]</scope>
    <source>
        <strain evidence="8 9">JCM 15900</strain>
    </source>
</reference>
<organism evidence="8 9">
    <name type="scientific">Brevibacterium salitolerans</name>
    <dbReference type="NCBI Taxonomy" id="1403566"/>
    <lineage>
        <taxon>Bacteria</taxon>
        <taxon>Bacillati</taxon>
        <taxon>Actinomycetota</taxon>
        <taxon>Actinomycetes</taxon>
        <taxon>Micrococcales</taxon>
        <taxon>Brevibacteriaceae</taxon>
        <taxon>Brevibacterium</taxon>
    </lineage>
</organism>
<keyword evidence="6" id="KW-0813">Transport</keyword>
<dbReference type="PANTHER" id="PTHR30477:SF13">
    <property type="entry name" value="IRON TRANSPORT SYSTEM MEMBRANE PROTEIN HI_0360-RELATED"/>
    <property type="match status" value="1"/>
</dbReference>
<dbReference type="InterPro" id="IPR037294">
    <property type="entry name" value="ABC_BtuC-like"/>
</dbReference>
<evidence type="ECO:0000256" key="3">
    <source>
        <dbReference type="ARBA" id="ARBA00022692"/>
    </source>
</evidence>
<keyword evidence="4 7" id="KW-1133">Transmembrane helix</keyword>
<evidence type="ECO:0000313" key="8">
    <source>
        <dbReference type="EMBL" id="GAA2105147.1"/>
    </source>
</evidence>
<feature type="transmembrane region" description="Helical" evidence="7">
    <location>
        <begin position="171"/>
        <end position="191"/>
    </location>
</feature>
<feature type="transmembrane region" description="Helical" evidence="7">
    <location>
        <begin position="222"/>
        <end position="243"/>
    </location>
</feature>